<evidence type="ECO:0000256" key="1">
    <source>
        <dbReference type="ARBA" id="ARBA00001974"/>
    </source>
</evidence>
<evidence type="ECO:0000313" key="9">
    <source>
        <dbReference type="EMBL" id="GLS92294.1"/>
    </source>
</evidence>
<keyword evidence="5" id="KW-0274">FAD</keyword>
<comment type="caution">
    <text evidence="9">The sequence shown here is derived from an EMBL/GenBank/DDBJ whole genome shotgun (WGS) entry which is preliminary data.</text>
</comment>
<dbReference type="RefSeq" id="WP_284205389.1">
    <property type="nucleotide sequence ID" value="NZ_BSPQ01000019.1"/>
</dbReference>
<evidence type="ECO:0000256" key="4">
    <source>
        <dbReference type="ARBA" id="ARBA00022630"/>
    </source>
</evidence>
<evidence type="ECO:0000256" key="5">
    <source>
        <dbReference type="ARBA" id="ARBA00022827"/>
    </source>
</evidence>
<sequence length="413" mass="45482">MSKTTEQYLETDIIIVGAGMAGCLQALAIAKKSPTIEIILIDNNPEQLQKGAHPGFDARSIALSAGSCQLLEQLGLWSAIAQSAQPIDDIHISDRHRLGIVDLEPPQSGQPFGYVVELQNVGMALQQQLALYPQIKRFYNSALINTTKQVDHIVCELSGDRSTQQYIKTKLCIAADGANSHTNQLLSIHSTQSDYGCSAVIANISVNKTHQNRAYERFTEAGPLALLPLSDNRYSLVWSIKNSDLNALLELDEQGFLDKLQQAFGFRAGIFMKAGRRDSYPLKLSKADRPITHRGVAIGNAAHCLHPVMGQGFNLGMRDLSVLAGVIAQLDDIKQLGEFSMLDRYWLARQRDHNTTITMTDSIVRIFSNNDWPLVLGRTIALQAISLFPSLGTPIVKQAKGQFNLFISENKKS</sequence>
<dbReference type="InterPro" id="IPR036188">
    <property type="entry name" value="FAD/NAD-bd_sf"/>
</dbReference>
<dbReference type="PANTHER" id="PTHR43876:SF8">
    <property type="entry name" value="2-OCTAPRENYL-6-METHOXYPHENOL HYDROXYLASE"/>
    <property type="match status" value="1"/>
</dbReference>
<keyword evidence="6" id="KW-0560">Oxidoreductase</keyword>
<comment type="similarity">
    <text evidence="3">Belongs to the UbiH/COQ6 family.</text>
</comment>
<dbReference type="NCBIfam" id="TIGR01988">
    <property type="entry name" value="Ubi-OHases"/>
    <property type="match status" value="1"/>
</dbReference>
<dbReference type="PRINTS" id="PR00420">
    <property type="entry name" value="RNGMNOXGNASE"/>
</dbReference>
<dbReference type="NCBIfam" id="NF004356">
    <property type="entry name" value="PRK05732.1"/>
    <property type="match status" value="1"/>
</dbReference>
<dbReference type="Pfam" id="PF01494">
    <property type="entry name" value="FAD_binding_3"/>
    <property type="match status" value="1"/>
</dbReference>
<dbReference type="EMBL" id="BSPQ01000019">
    <property type="protein sequence ID" value="GLS92294.1"/>
    <property type="molecule type" value="Genomic_DNA"/>
</dbReference>
<evidence type="ECO:0000256" key="3">
    <source>
        <dbReference type="ARBA" id="ARBA00005349"/>
    </source>
</evidence>
<reference evidence="10" key="1">
    <citation type="journal article" date="2019" name="Int. J. Syst. Evol. Microbiol.">
        <title>The Global Catalogue of Microorganisms (GCM) 10K type strain sequencing project: providing services to taxonomists for standard genome sequencing and annotation.</title>
        <authorList>
            <consortium name="The Broad Institute Genomics Platform"/>
            <consortium name="The Broad Institute Genome Sequencing Center for Infectious Disease"/>
            <person name="Wu L."/>
            <person name="Ma J."/>
        </authorList>
    </citation>
    <scope>NUCLEOTIDE SEQUENCE [LARGE SCALE GENOMIC DNA]</scope>
    <source>
        <strain evidence="10">NBRC 103166</strain>
    </source>
</reference>
<dbReference type="InterPro" id="IPR002938">
    <property type="entry name" value="FAD-bd"/>
</dbReference>
<proteinExistence type="inferred from homology"/>
<evidence type="ECO:0000259" key="8">
    <source>
        <dbReference type="Pfam" id="PF01494"/>
    </source>
</evidence>
<dbReference type="InterPro" id="IPR011295">
    <property type="entry name" value="UbiH"/>
</dbReference>
<dbReference type="NCBIfam" id="TIGR01984">
    <property type="entry name" value="UbiH"/>
    <property type="match status" value="1"/>
</dbReference>
<dbReference type="PANTHER" id="PTHR43876">
    <property type="entry name" value="UBIQUINONE BIOSYNTHESIS MONOOXYGENASE COQ6, MITOCHONDRIAL"/>
    <property type="match status" value="1"/>
</dbReference>
<name>A0ABQ6E4G5_9GAMM</name>
<keyword evidence="7" id="KW-0503">Monooxygenase</keyword>
<accession>A0ABQ6E4G5</accession>
<protein>
    <submittedName>
        <fullName evidence="9">2-octaprenyl-6-methoxyphenyl hydroxylase</fullName>
    </submittedName>
</protein>
<keyword evidence="4" id="KW-0285">Flavoprotein</keyword>
<dbReference type="PROSITE" id="PS51257">
    <property type="entry name" value="PROKAR_LIPOPROTEIN"/>
    <property type="match status" value="1"/>
</dbReference>
<evidence type="ECO:0000256" key="6">
    <source>
        <dbReference type="ARBA" id="ARBA00023002"/>
    </source>
</evidence>
<dbReference type="InterPro" id="IPR010971">
    <property type="entry name" value="UbiH/COQ6"/>
</dbReference>
<comment type="pathway">
    <text evidence="2">Cofactor biosynthesis; ubiquinone biosynthesis.</text>
</comment>
<evidence type="ECO:0000256" key="2">
    <source>
        <dbReference type="ARBA" id="ARBA00004749"/>
    </source>
</evidence>
<keyword evidence="10" id="KW-1185">Reference proteome</keyword>
<dbReference type="Proteomes" id="UP001157353">
    <property type="component" value="Unassembled WGS sequence"/>
</dbReference>
<organism evidence="9 10">
    <name type="scientific">Psychromonas marina</name>
    <dbReference type="NCBI Taxonomy" id="88364"/>
    <lineage>
        <taxon>Bacteria</taxon>
        <taxon>Pseudomonadati</taxon>
        <taxon>Pseudomonadota</taxon>
        <taxon>Gammaproteobacteria</taxon>
        <taxon>Alteromonadales</taxon>
        <taxon>Psychromonadaceae</taxon>
        <taxon>Psychromonas</taxon>
    </lineage>
</organism>
<comment type="cofactor">
    <cofactor evidence="1">
        <name>FAD</name>
        <dbReference type="ChEBI" id="CHEBI:57692"/>
    </cofactor>
</comment>
<dbReference type="InterPro" id="IPR051205">
    <property type="entry name" value="UbiH/COQ6_monooxygenase"/>
</dbReference>
<dbReference type="SUPFAM" id="SSF51905">
    <property type="entry name" value="FAD/NAD(P)-binding domain"/>
    <property type="match status" value="1"/>
</dbReference>
<feature type="domain" description="FAD-binding" evidence="8">
    <location>
        <begin position="10"/>
        <end position="345"/>
    </location>
</feature>
<evidence type="ECO:0000256" key="7">
    <source>
        <dbReference type="ARBA" id="ARBA00023033"/>
    </source>
</evidence>
<evidence type="ECO:0000313" key="10">
    <source>
        <dbReference type="Proteomes" id="UP001157353"/>
    </source>
</evidence>
<gene>
    <name evidence="9" type="primary">ubiH</name>
    <name evidence="9" type="ORF">GCM10007916_33640</name>
</gene>
<dbReference type="Gene3D" id="3.50.50.60">
    <property type="entry name" value="FAD/NAD(P)-binding domain"/>
    <property type="match status" value="2"/>
</dbReference>